<dbReference type="SUPFAM" id="SSF53335">
    <property type="entry name" value="S-adenosyl-L-methionine-dependent methyltransferases"/>
    <property type="match status" value="1"/>
</dbReference>
<dbReference type="Pfam" id="PF13649">
    <property type="entry name" value="Methyltransf_25"/>
    <property type="match status" value="1"/>
</dbReference>
<accession>A0A7M7JFE3</accession>
<feature type="domain" description="Methyltransferase" evidence="4">
    <location>
        <begin position="128"/>
        <end position="202"/>
    </location>
</feature>
<dbReference type="PANTHER" id="PTHR43861:SF1">
    <property type="entry name" value="TRANS-ACONITATE 2-METHYLTRANSFERASE"/>
    <property type="match status" value="1"/>
</dbReference>
<evidence type="ECO:0000256" key="3">
    <source>
        <dbReference type="SAM" id="MobiDB-lite"/>
    </source>
</evidence>
<protein>
    <recommendedName>
        <fullName evidence="4">Methyltransferase domain-containing protein</fullName>
    </recommendedName>
</protein>
<sequence>MSEKGTGAGKAASAASKGTANKQRSRRKSELNDKSESDSSFGRLVDRSMFAEAKIISGVSTKSSISITGLDNIWDCAVADNLPEDTKHFYDLWANNYEEDMRSMQYRAPEILAEYIINTLRIDRNAKILDAGCGTGLLGEELRKRGFTHMDGVDCSHCMLDLALPKAVYRKTEVVHVLPSMTEPPIHVDYRYECIALCDAFQPGHITPGCLPKLAAMLTDKGVIAFCHRKLSSDNLRKSVFGPADFAAAVAASGVTLKESKDVEGYRRMPPTKGQLGYFAK</sequence>
<name>A0A7M7JFE3_VARDE</name>
<dbReference type="CDD" id="cd02440">
    <property type="entry name" value="AdoMet_MTases"/>
    <property type="match status" value="1"/>
</dbReference>
<dbReference type="AlphaFoldDB" id="A0A7M7JFE3"/>
<dbReference type="PANTHER" id="PTHR43861">
    <property type="entry name" value="TRANS-ACONITATE 2-METHYLTRANSFERASE-RELATED"/>
    <property type="match status" value="1"/>
</dbReference>
<dbReference type="RefSeq" id="XP_022649369.1">
    <property type="nucleotide sequence ID" value="XM_022793634.1"/>
</dbReference>
<dbReference type="KEGG" id="vde:111245367"/>
<dbReference type="OrthoDB" id="10039245at2759"/>
<evidence type="ECO:0000256" key="1">
    <source>
        <dbReference type="ARBA" id="ARBA00022603"/>
    </source>
</evidence>
<proteinExistence type="predicted"/>
<dbReference type="OMA" id="RYECIAL"/>
<evidence type="ECO:0000256" key="2">
    <source>
        <dbReference type="ARBA" id="ARBA00022679"/>
    </source>
</evidence>
<dbReference type="InterPro" id="IPR029063">
    <property type="entry name" value="SAM-dependent_MTases_sf"/>
</dbReference>
<feature type="compositionally biased region" description="Basic and acidic residues" evidence="3">
    <location>
        <begin position="28"/>
        <end position="37"/>
    </location>
</feature>
<dbReference type="GeneID" id="111245367"/>
<evidence type="ECO:0000313" key="6">
    <source>
        <dbReference type="Proteomes" id="UP000594260"/>
    </source>
</evidence>
<feature type="region of interest" description="Disordered" evidence="3">
    <location>
        <begin position="1"/>
        <end position="40"/>
    </location>
</feature>
<organism evidence="5 6">
    <name type="scientific">Varroa destructor</name>
    <name type="common">Honeybee mite</name>
    <dbReference type="NCBI Taxonomy" id="109461"/>
    <lineage>
        <taxon>Eukaryota</taxon>
        <taxon>Metazoa</taxon>
        <taxon>Ecdysozoa</taxon>
        <taxon>Arthropoda</taxon>
        <taxon>Chelicerata</taxon>
        <taxon>Arachnida</taxon>
        <taxon>Acari</taxon>
        <taxon>Parasitiformes</taxon>
        <taxon>Mesostigmata</taxon>
        <taxon>Gamasina</taxon>
        <taxon>Dermanyssoidea</taxon>
        <taxon>Varroidae</taxon>
        <taxon>Varroa</taxon>
    </lineage>
</organism>
<dbReference type="EnsemblMetazoa" id="XM_022793634">
    <property type="protein sequence ID" value="XP_022649369"/>
    <property type="gene ID" value="LOC111245367"/>
</dbReference>
<keyword evidence="6" id="KW-1185">Reference proteome</keyword>
<dbReference type="GO" id="GO:0032259">
    <property type="term" value="P:methylation"/>
    <property type="evidence" value="ECO:0007669"/>
    <property type="project" value="UniProtKB-KW"/>
</dbReference>
<dbReference type="GO" id="GO:0008168">
    <property type="term" value="F:methyltransferase activity"/>
    <property type="evidence" value="ECO:0007669"/>
    <property type="project" value="UniProtKB-KW"/>
</dbReference>
<evidence type="ECO:0000313" key="5">
    <source>
        <dbReference type="EnsemblMetazoa" id="XP_022649369"/>
    </source>
</evidence>
<feature type="compositionally biased region" description="Low complexity" evidence="3">
    <location>
        <begin position="9"/>
        <end position="20"/>
    </location>
</feature>
<reference evidence="5" key="1">
    <citation type="submission" date="2021-01" db="UniProtKB">
        <authorList>
            <consortium name="EnsemblMetazoa"/>
        </authorList>
    </citation>
    <scope>IDENTIFICATION</scope>
</reference>
<evidence type="ECO:0000259" key="4">
    <source>
        <dbReference type="Pfam" id="PF13649"/>
    </source>
</evidence>
<keyword evidence="2" id="KW-0808">Transferase</keyword>
<dbReference type="InterPro" id="IPR041698">
    <property type="entry name" value="Methyltransf_25"/>
</dbReference>
<dbReference type="Gene3D" id="3.40.50.150">
    <property type="entry name" value="Vaccinia Virus protein VP39"/>
    <property type="match status" value="1"/>
</dbReference>
<dbReference type="Proteomes" id="UP000594260">
    <property type="component" value="Unplaced"/>
</dbReference>
<dbReference type="InParanoid" id="A0A7M7JFE3"/>
<keyword evidence="1" id="KW-0489">Methyltransferase</keyword>